<dbReference type="Gene3D" id="3.30.559.30">
    <property type="entry name" value="Nonribosomal peptide synthetase, condensation domain"/>
    <property type="match status" value="1"/>
</dbReference>
<evidence type="ECO:0000313" key="1">
    <source>
        <dbReference type="EMBL" id="EUA17214.1"/>
    </source>
</evidence>
<name>X7ZCV6_MYCXE</name>
<dbReference type="InterPro" id="IPR023213">
    <property type="entry name" value="CAT-like_dom_sf"/>
</dbReference>
<accession>X7ZCV6</accession>
<dbReference type="EMBL" id="JAOB01000077">
    <property type="protein sequence ID" value="EUA17214.1"/>
    <property type="molecule type" value="Genomic_DNA"/>
</dbReference>
<proteinExistence type="predicted"/>
<organism evidence="1">
    <name type="scientific">Mycobacterium xenopi 4042</name>
    <dbReference type="NCBI Taxonomy" id="1299334"/>
    <lineage>
        <taxon>Bacteria</taxon>
        <taxon>Bacillati</taxon>
        <taxon>Actinomycetota</taxon>
        <taxon>Actinomycetes</taxon>
        <taxon>Mycobacteriales</taxon>
        <taxon>Mycobacteriaceae</taxon>
        <taxon>Mycobacterium</taxon>
    </lineage>
</organism>
<dbReference type="PATRIC" id="fig|1299334.3.peg.8145"/>
<comment type="caution">
    <text evidence="1">The sequence shown here is derived from an EMBL/GenBank/DDBJ whole genome shotgun (WGS) entry which is preliminary data.</text>
</comment>
<sequence>MPVQIIPADPVAPWRYVELDGDGIDEQSSMFAPPNVLRCTTSPASRRFGRVDPHRGGPASVCADRHHIVMDGWSLRLCCGSCSPLLRAAAAGTRVVSQLYHLAGDRDLDAARTAWRAVFDGFETPRWWAARPLGPAARRASVKVPERITRAVSELARSQHTTVNTVLQAGFAQLLLLTASEMSPSAPRSRVGPPRWPARSRWWVC</sequence>
<gene>
    <name evidence="1" type="ORF">I553_2291</name>
</gene>
<dbReference type="AlphaFoldDB" id="X7ZCV6"/>
<protein>
    <submittedName>
        <fullName evidence="1">Condensation domain protein</fullName>
    </submittedName>
</protein>
<dbReference type="Gene3D" id="3.30.559.10">
    <property type="entry name" value="Chloramphenicol acetyltransferase-like domain"/>
    <property type="match status" value="1"/>
</dbReference>
<dbReference type="SUPFAM" id="SSF52777">
    <property type="entry name" value="CoA-dependent acyltransferases"/>
    <property type="match status" value="2"/>
</dbReference>
<reference evidence="1" key="1">
    <citation type="submission" date="2014-01" db="EMBL/GenBank/DDBJ databases">
        <authorList>
            <person name="Brown-Elliot B."/>
            <person name="Wallace R."/>
            <person name="Lenaerts A."/>
            <person name="Ordway D."/>
            <person name="DeGroote M.A."/>
            <person name="Parker T."/>
            <person name="Sizemore C."/>
            <person name="Tallon L.J."/>
            <person name="Sadzewicz L.K."/>
            <person name="Sengamalay N."/>
            <person name="Fraser C.M."/>
            <person name="Hine E."/>
            <person name="Shefchek K.A."/>
            <person name="Das S.P."/>
            <person name="Tettelin H."/>
        </authorList>
    </citation>
    <scope>NUCLEOTIDE SEQUENCE [LARGE SCALE GENOMIC DNA]</scope>
    <source>
        <strain evidence="1">4042</strain>
    </source>
</reference>